<protein>
    <submittedName>
        <fullName evidence="2">Uncharacterized protein</fullName>
    </submittedName>
</protein>
<keyword evidence="3" id="KW-1185">Reference proteome</keyword>
<organism evidence="2 3">
    <name type="scientific">Colletotrichum spinosum</name>
    <dbReference type="NCBI Taxonomy" id="1347390"/>
    <lineage>
        <taxon>Eukaryota</taxon>
        <taxon>Fungi</taxon>
        <taxon>Dikarya</taxon>
        <taxon>Ascomycota</taxon>
        <taxon>Pezizomycotina</taxon>
        <taxon>Sordariomycetes</taxon>
        <taxon>Hypocreomycetidae</taxon>
        <taxon>Glomerellales</taxon>
        <taxon>Glomerellaceae</taxon>
        <taxon>Colletotrichum</taxon>
        <taxon>Colletotrichum orbiculare species complex</taxon>
    </lineage>
</organism>
<sequence length="118" mass="13225">MSAKVKHHASPSPEPDPTAQLLQETQQASSQRRCAIPKDDHHPSRQSRLLRLTRIFDQLKDELVVVQRFVAVREIDMVTSGRSIDPRGDLAALKGVVNRFDELLTLPVEHEPTSNVLG</sequence>
<reference evidence="2 3" key="1">
    <citation type="submission" date="2018-11" db="EMBL/GenBank/DDBJ databases">
        <title>Genome sequence and assembly of Colletotrichum spinosum.</title>
        <authorList>
            <person name="Gan P."/>
            <person name="Shirasu K."/>
        </authorList>
    </citation>
    <scope>NUCLEOTIDE SEQUENCE [LARGE SCALE GENOMIC DNA]</scope>
    <source>
        <strain evidence="2 3">CBS 515.97</strain>
    </source>
</reference>
<comment type="caution">
    <text evidence="2">The sequence shown here is derived from an EMBL/GenBank/DDBJ whole genome shotgun (WGS) entry which is preliminary data.</text>
</comment>
<dbReference type="Proteomes" id="UP000295083">
    <property type="component" value="Unassembled WGS sequence"/>
</dbReference>
<accession>A0A4R8QK80</accession>
<gene>
    <name evidence="2" type="ORF">C8035_v010799</name>
</gene>
<feature type="compositionally biased region" description="Polar residues" evidence="1">
    <location>
        <begin position="20"/>
        <end position="32"/>
    </location>
</feature>
<evidence type="ECO:0000313" key="3">
    <source>
        <dbReference type="Proteomes" id="UP000295083"/>
    </source>
</evidence>
<dbReference type="EMBL" id="QAPG01000052">
    <property type="protein sequence ID" value="TDZ34533.1"/>
    <property type="molecule type" value="Genomic_DNA"/>
</dbReference>
<dbReference type="AlphaFoldDB" id="A0A4R8QK80"/>
<feature type="region of interest" description="Disordered" evidence="1">
    <location>
        <begin position="1"/>
        <end position="46"/>
    </location>
</feature>
<evidence type="ECO:0000313" key="2">
    <source>
        <dbReference type="EMBL" id="TDZ34533.1"/>
    </source>
</evidence>
<evidence type="ECO:0000256" key="1">
    <source>
        <dbReference type="SAM" id="MobiDB-lite"/>
    </source>
</evidence>
<proteinExistence type="predicted"/>
<name>A0A4R8QK80_9PEZI</name>